<name>A0A1S8N1X8_CLOSA</name>
<dbReference type="EMBL" id="LZYZ01000006">
    <property type="protein sequence ID" value="OOM10457.1"/>
    <property type="molecule type" value="Genomic_DNA"/>
</dbReference>
<evidence type="ECO:0000256" key="1">
    <source>
        <dbReference type="SAM" id="Phobius"/>
    </source>
</evidence>
<dbReference type="Proteomes" id="UP000191154">
    <property type="component" value="Unassembled WGS sequence"/>
</dbReference>
<feature type="transmembrane region" description="Helical" evidence="1">
    <location>
        <begin position="55"/>
        <end position="77"/>
    </location>
</feature>
<keyword evidence="1" id="KW-0812">Transmembrane</keyword>
<protein>
    <submittedName>
        <fullName evidence="3">Tim44-like domain protein</fullName>
    </submittedName>
</protein>
<dbReference type="RefSeq" id="WP_077866164.1">
    <property type="nucleotide sequence ID" value="NZ_LZYZ01000006.1"/>
</dbReference>
<dbReference type="InterPro" id="IPR032710">
    <property type="entry name" value="NTF2-like_dom_sf"/>
</dbReference>
<dbReference type="Pfam" id="PF04280">
    <property type="entry name" value="Tim44"/>
    <property type="match status" value="1"/>
</dbReference>
<evidence type="ECO:0000313" key="3">
    <source>
        <dbReference type="EMBL" id="OOM10457.1"/>
    </source>
</evidence>
<dbReference type="AlphaFoldDB" id="A0A1S8N1X8"/>
<dbReference type="InterPro" id="IPR007379">
    <property type="entry name" value="Tim44-like_dom"/>
</dbReference>
<evidence type="ECO:0000313" key="4">
    <source>
        <dbReference type="Proteomes" id="UP000191154"/>
    </source>
</evidence>
<keyword evidence="1" id="KW-1133">Transmembrane helix</keyword>
<organism evidence="3 4">
    <name type="scientific">Clostridium saccharobutylicum</name>
    <dbReference type="NCBI Taxonomy" id="169679"/>
    <lineage>
        <taxon>Bacteria</taxon>
        <taxon>Bacillati</taxon>
        <taxon>Bacillota</taxon>
        <taxon>Clostridia</taxon>
        <taxon>Eubacteriales</taxon>
        <taxon>Clostridiaceae</taxon>
        <taxon>Clostridium</taxon>
    </lineage>
</organism>
<keyword evidence="1" id="KW-0472">Membrane</keyword>
<feature type="domain" description="Tim44-like" evidence="2">
    <location>
        <begin position="88"/>
        <end position="233"/>
    </location>
</feature>
<dbReference type="SUPFAM" id="SSF54427">
    <property type="entry name" value="NTF2-like"/>
    <property type="match status" value="1"/>
</dbReference>
<dbReference type="SMART" id="SM00978">
    <property type="entry name" value="Tim44"/>
    <property type="match status" value="1"/>
</dbReference>
<sequence>MNKIKFNNFIKRTFIALLAVFIINGTTIVFARAGGGHSSSSHSSSSSSNSLENGNSRGSIIGVIVFAIITSSGGIIIKLRLGKRKVKSISVIKKLAKSDDNWNYNKIKKEIKETFYKVQDAWMERNQNLAKEYISDKLYNKHESQIEWMKVKKQINILENMELLGAAPIGIQDFEGIYKDCIWVHIKAKAKDYTINEETNEVIEGKVHACVYFEEYWKFIRNEHRWVLDEIRQIDDIEDLNFFKIEVDN</sequence>
<dbReference type="Gene3D" id="3.10.450.240">
    <property type="match status" value="1"/>
</dbReference>
<accession>A0A1S8N1X8</accession>
<comment type="caution">
    <text evidence="3">The sequence shown here is derived from an EMBL/GenBank/DDBJ whole genome shotgun (WGS) entry which is preliminary data.</text>
</comment>
<evidence type="ECO:0000259" key="2">
    <source>
        <dbReference type="SMART" id="SM00978"/>
    </source>
</evidence>
<reference evidence="3 4" key="1">
    <citation type="submission" date="2016-05" db="EMBL/GenBank/DDBJ databases">
        <title>Microbial solvent formation.</title>
        <authorList>
            <person name="Poehlein A."/>
            <person name="Montoya Solano J.D."/>
            <person name="Flitsch S."/>
            <person name="Krabben P."/>
            <person name="Duerre P."/>
            <person name="Daniel R."/>
        </authorList>
    </citation>
    <scope>NUCLEOTIDE SEQUENCE [LARGE SCALE GENOMIC DNA]</scope>
    <source>
        <strain evidence="3 4">L1-8</strain>
    </source>
</reference>
<proteinExistence type="predicted"/>
<gene>
    <name evidence="3" type="ORF">CLOSAC_30780</name>
</gene>